<comment type="caution">
    <text evidence="2">The sequence shown here is derived from an EMBL/GenBank/DDBJ whole genome shotgun (WGS) entry which is preliminary data.</text>
</comment>
<keyword evidence="1" id="KW-0812">Transmembrane</keyword>
<dbReference type="PANTHER" id="PTHR33444:SF7">
    <property type="entry name" value="TRANSMEMBRANE PROTEIN 272"/>
    <property type="match status" value="1"/>
</dbReference>
<dbReference type="AlphaFoldDB" id="A0A815H7L6"/>
<evidence type="ECO:0000313" key="3">
    <source>
        <dbReference type="Proteomes" id="UP000663860"/>
    </source>
</evidence>
<protein>
    <recommendedName>
        <fullName evidence="4">Guanylate-binding protein N-terminal domain-containing protein</fullName>
    </recommendedName>
</protein>
<feature type="transmembrane region" description="Helical" evidence="1">
    <location>
        <begin position="581"/>
        <end position="600"/>
    </location>
</feature>
<name>A0A815H7L6_9BILA</name>
<sequence length="751" mass="86390">MNDEDTFDFIPLIKCIAPTDEQRNDPEYIPQLEMDLNAKNILAERFASPISIFVYMGNLGAGKSKLASLTAASLLTNITDQKLQPFKSGDDPKGITHGVWMCARPLKNPNKKRGSILILDCEGMGGNDVKTNNNLYLFCMIVSSVLAVVLRPARIDREQCDRLYDELSRFQRMQSPCILPSTWLVPLELPILKCNDQVVSSHQWIQKIFTVDESSNNLGTTQQKELQKRYDFIRQTLPKIDVANLTYLPHEMKDNTMTLKTMKTTMNSKSSKDYHASLTEMLKKFMDTQGKQLPGSNSIPALMVRPAELALFMSDLIDVINQVKEPNPDDLIGRCLLKRFEDEIVKKTEAEFQKEFLNTAMKYAKEKIEKQETNFEPDEISNILQDERHRLIGEYIKKMKTLAVDKIYGLNSTLLSSENFKQSVNAAQAKLNSYTDPEELFIKIKHIYKNVQNEEEQTRIISEETDKRLKTIVDRICREEMINQAIDGQELQCELERCRTCHRQAGIVSIIHQCSNGRQGNFYRYDDNRMMLSARRNLHASFPPAYNWPMATPYVQPPPKQLSKHRALLALLVKHFTSKKILLVLLIGLILASIELALGQKYKGQCPYRPHIPLFLTVHGIVKFVACFTIILAYFQARCLENFRYFFELMLINIVIHILFGIFFIVWFILGNVWIWTVDTSVMQTTDQTQTSTYCENTLYQAAKHLLIVHYILFALTPILGIALVVYKIVRKRGTIPADVQPGDYELQQRW</sequence>
<gene>
    <name evidence="2" type="ORF">IZO911_LOCUS36737</name>
</gene>
<evidence type="ECO:0000256" key="1">
    <source>
        <dbReference type="SAM" id="Phobius"/>
    </source>
</evidence>
<evidence type="ECO:0000313" key="2">
    <source>
        <dbReference type="EMBL" id="CAF1350388.1"/>
    </source>
</evidence>
<dbReference type="Gene3D" id="3.40.50.300">
    <property type="entry name" value="P-loop containing nucleotide triphosphate hydrolases"/>
    <property type="match status" value="1"/>
</dbReference>
<keyword evidence="1" id="KW-1133">Transmembrane helix</keyword>
<reference evidence="2" key="1">
    <citation type="submission" date="2021-02" db="EMBL/GenBank/DDBJ databases">
        <authorList>
            <person name="Nowell W R."/>
        </authorList>
    </citation>
    <scope>NUCLEOTIDE SEQUENCE</scope>
</reference>
<evidence type="ECO:0008006" key="4">
    <source>
        <dbReference type="Google" id="ProtNLM"/>
    </source>
</evidence>
<feature type="transmembrane region" description="Helical" evidence="1">
    <location>
        <begin position="647"/>
        <end position="670"/>
    </location>
</feature>
<proteinExistence type="predicted"/>
<keyword evidence="1" id="KW-0472">Membrane</keyword>
<dbReference type="Proteomes" id="UP000663860">
    <property type="component" value="Unassembled WGS sequence"/>
</dbReference>
<dbReference type="PANTHER" id="PTHR33444">
    <property type="entry name" value="SI:DKEY-19B23.12-RELATED"/>
    <property type="match status" value="1"/>
</dbReference>
<feature type="transmembrane region" description="Helical" evidence="1">
    <location>
        <begin position="708"/>
        <end position="727"/>
    </location>
</feature>
<dbReference type="SUPFAM" id="SSF52540">
    <property type="entry name" value="P-loop containing nucleoside triphosphate hydrolases"/>
    <property type="match status" value="1"/>
</dbReference>
<organism evidence="2 3">
    <name type="scientific">Adineta steineri</name>
    <dbReference type="NCBI Taxonomy" id="433720"/>
    <lineage>
        <taxon>Eukaryota</taxon>
        <taxon>Metazoa</taxon>
        <taxon>Spiralia</taxon>
        <taxon>Gnathifera</taxon>
        <taxon>Rotifera</taxon>
        <taxon>Eurotatoria</taxon>
        <taxon>Bdelloidea</taxon>
        <taxon>Adinetida</taxon>
        <taxon>Adinetidae</taxon>
        <taxon>Adineta</taxon>
    </lineage>
</organism>
<feature type="transmembrane region" description="Helical" evidence="1">
    <location>
        <begin position="612"/>
        <end position="635"/>
    </location>
</feature>
<dbReference type="InterPro" id="IPR027417">
    <property type="entry name" value="P-loop_NTPase"/>
</dbReference>
<dbReference type="EMBL" id="CAJNOE010000873">
    <property type="protein sequence ID" value="CAF1350388.1"/>
    <property type="molecule type" value="Genomic_DNA"/>
</dbReference>
<accession>A0A815H7L6</accession>
<dbReference type="InterPro" id="IPR040350">
    <property type="entry name" value="TMEM272"/>
</dbReference>